<evidence type="ECO:0000313" key="4">
    <source>
        <dbReference type="Proteomes" id="UP000288216"/>
    </source>
</evidence>
<dbReference type="AlphaFoldDB" id="A0A401PAQ4"/>
<feature type="region of interest" description="Disordered" evidence="1">
    <location>
        <begin position="674"/>
        <end position="705"/>
    </location>
</feature>
<dbReference type="GO" id="GO:0005634">
    <property type="term" value="C:nucleus"/>
    <property type="evidence" value="ECO:0007669"/>
    <property type="project" value="TreeGrafter"/>
</dbReference>
<dbReference type="InterPro" id="IPR052850">
    <property type="entry name" value="NPAT_LisH"/>
</dbReference>
<feature type="region of interest" description="Disordered" evidence="1">
    <location>
        <begin position="728"/>
        <end position="983"/>
    </location>
</feature>
<feature type="compositionally biased region" description="Basic and acidic residues" evidence="1">
    <location>
        <begin position="879"/>
        <end position="888"/>
    </location>
</feature>
<dbReference type="STRING" id="75743.A0A401PAQ4"/>
<dbReference type="PANTHER" id="PTHR15087">
    <property type="entry name" value="PROTEIN NPAT"/>
    <property type="match status" value="1"/>
</dbReference>
<evidence type="ECO:0000259" key="2">
    <source>
        <dbReference type="Pfam" id="PF15712"/>
    </source>
</evidence>
<keyword evidence="4" id="KW-1185">Reference proteome</keyword>
<dbReference type="PROSITE" id="PS50896">
    <property type="entry name" value="LISH"/>
    <property type="match status" value="1"/>
</dbReference>
<feature type="compositionally biased region" description="Basic and acidic residues" evidence="1">
    <location>
        <begin position="745"/>
        <end position="791"/>
    </location>
</feature>
<dbReference type="GO" id="GO:0003712">
    <property type="term" value="F:transcription coregulator activity"/>
    <property type="evidence" value="ECO:0007669"/>
    <property type="project" value="TreeGrafter"/>
</dbReference>
<dbReference type="Proteomes" id="UP000288216">
    <property type="component" value="Unassembled WGS sequence"/>
</dbReference>
<feature type="region of interest" description="Disordered" evidence="1">
    <location>
        <begin position="212"/>
        <end position="244"/>
    </location>
</feature>
<feature type="compositionally biased region" description="Polar residues" evidence="1">
    <location>
        <begin position="907"/>
        <end position="920"/>
    </location>
</feature>
<gene>
    <name evidence="3" type="ORF">scyTo_0010721</name>
</gene>
<feature type="compositionally biased region" description="Basic residues" evidence="1">
    <location>
        <begin position="1052"/>
        <end position="1067"/>
    </location>
</feature>
<evidence type="ECO:0000313" key="3">
    <source>
        <dbReference type="EMBL" id="GCB70199.1"/>
    </source>
</evidence>
<protein>
    <recommendedName>
        <fullName evidence="2">Protein NPAT C-terminal domain-containing protein</fullName>
    </recommendedName>
</protein>
<proteinExistence type="predicted"/>
<feature type="compositionally biased region" description="Polar residues" evidence="1">
    <location>
        <begin position="1003"/>
        <end position="1021"/>
    </location>
</feature>
<organism evidence="3 4">
    <name type="scientific">Scyliorhinus torazame</name>
    <name type="common">Cloudy catshark</name>
    <name type="synonym">Catulus torazame</name>
    <dbReference type="NCBI Taxonomy" id="75743"/>
    <lineage>
        <taxon>Eukaryota</taxon>
        <taxon>Metazoa</taxon>
        <taxon>Chordata</taxon>
        <taxon>Craniata</taxon>
        <taxon>Vertebrata</taxon>
        <taxon>Chondrichthyes</taxon>
        <taxon>Elasmobranchii</taxon>
        <taxon>Galeomorphii</taxon>
        <taxon>Galeoidea</taxon>
        <taxon>Carcharhiniformes</taxon>
        <taxon>Scyliorhinidae</taxon>
        <taxon>Scyliorhinus</taxon>
    </lineage>
</organism>
<reference evidence="3 4" key="1">
    <citation type="journal article" date="2018" name="Nat. Ecol. Evol.">
        <title>Shark genomes provide insights into elasmobranch evolution and the origin of vertebrates.</title>
        <authorList>
            <person name="Hara Y"/>
            <person name="Yamaguchi K"/>
            <person name="Onimaru K"/>
            <person name="Kadota M"/>
            <person name="Koyanagi M"/>
            <person name="Keeley SD"/>
            <person name="Tatsumi K"/>
            <person name="Tanaka K"/>
            <person name="Motone F"/>
            <person name="Kageyama Y"/>
            <person name="Nozu R"/>
            <person name="Adachi N"/>
            <person name="Nishimura O"/>
            <person name="Nakagawa R"/>
            <person name="Tanegashima C"/>
            <person name="Kiyatake I"/>
            <person name="Matsumoto R"/>
            <person name="Murakumo K"/>
            <person name="Nishida K"/>
            <person name="Terakita A"/>
            <person name="Kuratani S"/>
            <person name="Sato K"/>
            <person name="Hyodo S Kuraku.S."/>
        </authorList>
    </citation>
    <scope>NUCLEOTIDE SEQUENCE [LARGE SCALE GENOMIC DNA]</scope>
</reference>
<dbReference type="OMA" id="ITIVYEM"/>
<dbReference type="SMART" id="SM00667">
    <property type="entry name" value="LisH"/>
    <property type="match status" value="1"/>
</dbReference>
<sequence length="1088" mass="119661">MLLPSDIARLVLGYLQQEKLSNTCRAFILESGDLKEYAEHSTEDGLVPACLLSLFGKNLKTILNEYVIMKARDSMPEAPAVLPSLWRKLEYTLLQIRSLQQSSVALATNQRARTKNALSELRRRGSYSSRQVARANSSLLSISPQIEQRIIKPLSANPIVITHSTGTSPVIPQPRPDVFANQICSQDPSRPAASGDVLHIVVPGHCDRRLQPEHISPGKRKCDSPRKRGNFVLGQNSTSRSVENEVEESQVEIAVENFPQRVIENAREKILKDRSLLEKLAENINKVMFSETNTGHPSKPPDTSTSLPEQSIDEILGLGDEVHMSDEAIQDILEQTESDPAFQALFDLFDYGKSKRSEDGVRAQCSQELEIIENSASSALSDVYNTYQTEEMLSLTSTVSEKVSSGYKKKSKADGTVHKNKMSSESNSTKSTKRENRSFPTFSTTDTNKPTLSMDSQMTSSQASRCSCWTTGEASSVSDLPSSVTTIHTTLAMSGCQEDGNVAEMEIEAQSSSVYHEKAKLSPLVRQELSEDRLGIEELTSHNGKAQSLSKLACQTGLAAEANKPSTVFTMGQPVSSSFSQGSTFIITSPVQPVLQGMMGVIPVSIMGPNNGTSFTVSPQQILRMPVPTSLGKKCNRLSKLPISRKPPQLAVQPSTLNTGQSSVIGTFISIDSSISQSNSRPPRGENSDRNIPLDQSGKSREHPVEILNASSSKLKSQRHRRVLCFDNATAIGPDQPKVESNTSQEKKENRTDNINQSDKRFSSQNKERSERTDTRVSKGREIQGKLEKNKNVSSGPSYDSFHKTTANKENEASRDQVRPRGKETSDLSNIQIQKKGSHSERPNSQTTIGDKDGINKIPESQQECKKGATSLAVSQETTSKRNPDKNDCFSLTSTLTKQAAEMLQDMQRQSPVPKQTSNADLAVPRTPGSNAHEGPDDSSDFQRTPRNKGIVDDKASPRVMVPPTTPDIPTCSPASEAGSENSVSMAAHTLMILSRAAIARTTGTTPLKDNTCQIRSPLSQTKKRKLEEREEEHRQQSLSSRLDLQNSSSPGKKKRSKSHKHKRKKHLDSFPVEMDVDKFLSSLQYDE</sequence>
<feature type="compositionally biased region" description="Polar residues" evidence="1">
    <location>
        <begin position="438"/>
        <end position="457"/>
    </location>
</feature>
<accession>A0A401PAQ4</accession>
<feature type="compositionally biased region" description="Basic and acidic residues" evidence="1">
    <location>
        <begin position="1026"/>
        <end position="1036"/>
    </location>
</feature>
<dbReference type="InterPro" id="IPR006594">
    <property type="entry name" value="LisH"/>
</dbReference>
<feature type="compositionally biased region" description="Basic and acidic residues" evidence="1">
    <location>
        <begin position="801"/>
        <end position="826"/>
    </location>
</feature>
<dbReference type="OrthoDB" id="6287635at2759"/>
<evidence type="ECO:0000256" key="1">
    <source>
        <dbReference type="SAM" id="MobiDB-lite"/>
    </source>
</evidence>
<feature type="region of interest" description="Disordered" evidence="1">
    <location>
        <begin position="398"/>
        <end position="457"/>
    </location>
</feature>
<dbReference type="Pfam" id="PF15712">
    <property type="entry name" value="NPAT_C"/>
    <property type="match status" value="1"/>
</dbReference>
<feature type="domain" description="Protein NPAT C-terminal" evidence="2">
    <location>
        <begin position="563"/>
        <end position="1088"/>
    </location>
</feature>
<comment type="caution">
    <text evidence="3">The sequence shown here is derived from an EMBL/GenBank/DDBJ whole genome shotgun (WGS) entry which is preliminary data.</text>
</comment>
<name>A0A401PAQ4_SCYTO</name>
<dbReference type="InterPro" id="IPR031442">
    <property type="entry name" value="NPAT_C"/>
</dbReference>
<dbReference type="PANTHER" id="PTHR15087:SF14">
    <property type="entry name" value="PROTEIN NPAT"/>
    <property type="match status" value="1"/>
</dbReference>
<dbReference type="EMBL" id="BFAA01004679">
    <property type="protein sequence ID" value="GCB70199.1"/>
    <property type="molecule type" value="Genomic_DNA"/>
</dbReference>
<feature type="region of interest" description="Disordered" evidence="1">
    <location>
        <begin position="1003"/>
        <end position="1072"/>
    </location>
</feature>